<dbReference type="EMBL" id="CP060490">
    <property type="protein sequence ID" value="QNL45655.1"/>
    <property type="molecule type" value="Genomic_DNA"/>
</dbReference>
<proteinExistence type="predicted"/>
<dbReference type="RefSeq" id="WP_187334083.1">
    <property type="nucleotide sequence ID" value="NZ_CP060490.1"/>
</dbReference>
<sequence>MQKRYAQFICILFCLFIGGFFALHLILPDREKSEVENRTLQQAPRFSVGAVLDGSFMEDVETYIADQFPMRDEWTGVKARSEQAIGKREFGGVYLCGDTLIARVAEPDAALVEKNLGYVKALAEKTELPVYLGLIPSAAEVWRDRLPEGAASYDQRLVLEQARSIGVPLVDYDSVLNDHAEEPVFYRTDHHWTTLGAYYGYTAAARALGLDPEPMGGVRQVSDSFSGTLYSTSGIHWLKPDTMEIAVEEEGLKVTSYRTGKPEAGALYDWSKLEGKDKYSFFLGGNQPLCIVENPAVQEGGRLLIIRDSYADSLTPFLVQNFEQVHLLDLRYYKGSVAQYAQENGIDAVLISYSVPNFIEEKNMALLGQ</sequence>
<organism evidence="1 2">
    <name type="scientific">Oscillibacter hominis</name>
    <dbReference type="NCBI Taxonomy" id="2763056"/>
    <lineage>
        <taxon>Bacteria</taxon>
        <taxon>Bacillati</taxon>
        <taxon>Bacillota</taxon>
        <taxon>Clostridia</taxon>
        <taxon>Eubacteriales</taxon>
        <taxon>Oscillospiraceae</taxon>
        <taxon>Oscillibacter</taxon>
    </lineage>
</organism>
<dbReference type="Pfam" id="PF14286">
    <property type="entry name" value="DHHW"/>
    <property type="match status" value="1"/>
</dbReference>
<dbReference type="AlphaFoldDB" id="A0A7G9B7X4"/>
<reference evidence="1 2" key="1">
    <citation type="submission" date="2020-08" db="EMBL/GenBank/DDBJ databases">
        <authorList>
            <person name="Liu C."/>
            <person name="Sun Q."/>
        </authorList>
    </citation>
    <scope>NUCLEOTIDE SEQUENCE [LARGE SCALE GENOMIC DNA]</scope>
    <source>
        <strain evidence="1 2">NSJ-62</strain>
    </source>
</reference>
<keyword evidence="2" id="KW-1185">Reference proteome</keyword>
<accession>A0A7G9B7X4</accession>
<dbReference type="KEGG" id="ohi:H8790_06550"/>
<evidence type="ECO:0008006" key="3">
    <source>
        <dbReference type="Google" id="ProtNLM"/>
    </source>
</evidence>
<protein>
    <recommendedName>
        <fullName evidence="3">AlgX/AlgJ SGNH hydrolase-like domain-containing protein</fullName>
    </recommendedName>
</protein>
<dbReference type="InterPro" id="IPR025945">
    <property type="entry name" value="DHHW"/>
</dbReference>
<dbReference type="Proteomes" id="UP000515960">
    <property type="component" value="Chromosome"/>
</dbReference>
<name>A0A7G9B7X4_9FIRM</name>
<evidence type="ECO:0000313" key="1">
    <source>
        <dbReference type="EMBL" id="QNL45655.1"/>
    </source>
</evidence>
<evidence type="ECO:0000313" key="2">
    <source>
        <dbReference type="Proteomes" id="UP000515960"/>
    </source>
</evidence>
<gene>
    <name evidence="1" type="ORF">H8790_06550</name>
</gene>